<proteinExistence type="predicted"/>
<dbReference type="GeneID" id="2893304"/>
<dbReference type="AlphaFoldDB" id="Q6CQ39"/>
<dbReference type="InParanoid" id="Q6CQ39"/>
<dbReference type="HOGENOM" id="CLU_1695753_0_0_1"/>
<reference evidence="1 3" key="1">
    <citation type="journal article" date="2004" name="Nature">
        <title>Genome evolution in yeasts.</title>
        <authorList>
            <consortium name="Genolevures"/>
            <person name="Dujon B."/>
            <person name="Sherman D."/>
            <person name="Fischer G."/>
            <person name="Durrens P."/>
            <person name="Casaregola S."/>
            <person name="Lafontaine I."/>
            <person name="de Montigny J."/>
            <person name="Marck C."/>
            <person name="Neuveglise C."/>
            <person name="Talla E."/>
            <person name="Goffard N."/>
            <person name="Frangeul L."/>
            <person name="Aigle M."/>
            <person name="Anthouard V."/>
            <person name="Babour A."/>
            <person name="Barbe V."/>
            <person name="Barnay S."/>
            <person name="Blanchin S."/>
            <person name="Beckerich J.M."/>
            <person name="Beyne E."/>
            <person name="Bleykasten C."/>
            <person name="Boisrame A."/>
            <person name="Boyer J."/>
            <person name="Cattolico L."/>
            <person name="Confanioleri F."/>
            <person name="de Daruvar A."/>
            <person name="Despons L."/>
            <person name="Fabre E."/>
            <person name="Fairhead C."/>
            <person name="Ferry-Dumazet H."/>
            <person name="Groppi A."/>
            <person name="Hantraye F."/>
            <person name="Hennequin C."/>
            <person name="Jauniaux N."/>
            <person name="Joyet P."/>
            <person name="Kachouri R."/>
            <person name="Kerrest A."/>
            <person name="Koszul R."/>
            <person name="Lemaire M."/>
            <person name="Lesur I."/>
            <person name="Ma L."/>
            <person name="Muller H."/>
            <person name="Nicaud J.M."/>
            <person name="Nikolski M."/>
            <person name="Oztas S."/>
            <person name="Ozier-Kalogeropoulos O."/>
            <person name="Pellenz S."/>
            <person name="Potier S."/>
            <person name="Richard G.F."/>
            <person name="Straub M.L."/>
            <person name="Suleau A."/>
            <person name="Swennene D."/>
            <person name="Tekaia F."/>
            <person name="Wesolowski-Louvel M."/>
            <person name="Westhof E."/>
            <person name="Wirth B."/>
            <person name="Zeniou-Meyer M."/>
            <person name="Zivanovic I."/>
            <person name="Bolotin-Fukuhara M."/>
            <person name="Thierry A."/>
            <person name="Bouchier C."/>
            <person name="Caudron B."/>
            <person name="Scarpelli C."/>
            <person name="Gaillardin C."/>
            <person name="Weissenbach J."/>
            <person name="Wincker P."/>
            <person name="Souciet J.L."/>
        </authorList>
    </citation>
    <scope>NUCLEOTIDE SEQUENCE [LARGE SCALE GENOMIC DNA]</scope>
    <source>
        <strain evidence="3">ATCC 8585 / CBS 2359 / DSM 70799 / NBRC 1267 / NRRL Y-1140 / WM37</strain>
        <strain evidence="1">NRRL Y-1140</strain>
    </source>
</reference>
<keyword evidence="3" id="KW-1185">Reference proteome</keyword>
<dbReference type="GeneID" id="2892086"/>
<accession>Q6CQ39</accession>
<dbReference type="KEGG" id="kla:KLLA0_D19987g"/>
<dbReference type="Proteomes" id="UP000000598">
    <property type="component" value="Chromosome D"/>
</dbReference>
<accession>Q6CV38</accession>
<evidence type="ECO:0000313" key="1">
    <source>
        <dbReference type="EMBL" id="CAH01046.2"/>
    </source>
</evidence>
<dbReference type="EMBL" id="CR382124">
    <property type="protein sequence ID" value="CAH01046.2"/>
    <property type="molecule type" value="Genomic_DNA"/>
</dbReference>
<sequence length="155" mass="17282">MVSLECLLLASSIPNFRLFDQSLAGDTFTVISSADNSSGYFLNVTAYFENGSFYRWESFATVAATSNLFASHELFNVADFIEYEEVQASVNGSFTETIAEPHTLVTTPSGLKQRAINNCEQFCGKTDHCRGSNKRCRGCRILQWAIGLWQKHCVL</sequence>
<dbReference type="RefSeq" id="XP_452201.1">
    <property type="nucleotide sequence ID" value="XM_452201.1"/>
</dbReference>
<dbReference type="KEGG" id="kla:KLLA0_C00154g"/>
<evidence type="ECO:0000313" key="3">
    <source>
        <dbReference type="Proteomes" id="UP000000598"/>
    </source>
</evidence>
<dbReference type="RefSeq" id="XP_453950.2">
    <property type="nucleotide sequence ID" value="XM_453950.2"/>
</dbReference>
<organism evidence="3">
    <name type="scientific">Kluyveromyces lactis (strain ATCC 8585 / CBS 2359 / DSM 70799 / NBRC 1267 / NRRL Y-1140 / WM37)</name>
    <name type="common">Yeast</name>
    <name type="synonym">Candida sphaerica</name>
    <dbReference type="NCBI Taxonomy" id="284590"/>
    <lineage>
        <taxon>Eukaryota</taxon>
        <taxon>Fungi</taxon>
        <taxon>Dikarya</taxon>
        <taxon>Ascomycota</taxon>
        <taxon>Saccharomycotina</taxon>
        <taxon>Saccharomycetes</taxon>
        <taxon>Saccharomycetales</taxon>
        <taxon>Saccharomycetaceae</taxon>
        <taxon>Kluyveromyces</taxon>
    </lineage>
</organism>
<protein>
    <submittedName>
        <fullName evidence="2">KLLA0C00154p</fullName>
    </submittedName>
    <submittedName>
        <fullName evidence="1">KLLA0D19987p</fullName>
    </submittedName>
</protein>
<dbReference type="Proteomes" id="UP000000598">
    <property type="component" value="Chromosome C"/>
</dbReference>
<evidence type="ECO:0000313" key="2">
    <source>
        <dbReference type="EMBL" id="CAH01051.1"/>
    </source>
</evidence>
<reference evidence="1" key="2">
    <citation type="submission" date="2008-09" db="EMBL/GenBank/DDBJ databases">
        <authorList>
            <person name="Genoscope - CEA"/>
        </authorList>
    </citation>
    <scope>NUCLEOTIDE SEQUENCE</scope>
    <source>
        <strain>NRRL Y-1140</strain>
    </source>
</reference>
<dbReference type="EMBL" id="CR382123">
    <property type="protein sequence ID" value="CAH01051.1"/>
    <property type="molecule type" value="Genomic_DNA"/>
</dbReference>
<dbReference type="PaxDb" id="284590-Q6CQ39"/>
<gene>
    <name evidence="2" type="ORF">KLLA0_C00154g</name>
    <name evidence="1" type="ORF">KLLA0_D19987g</name>
</gene>
<name>Q6CQ39_KLULA</name>